<evidence type="ECO:0000313" key="3">
    <source>
        <dbReference type="EMBL" id="KAF7428329.1"/>
    </source>
</evidence>
<dbReference type="Pfam" id="PF02627">
    <property type="entry name" value="CMD"/>
    <property type="match status" value="1"/>
</dbReference>
<dbReference type="InterPro" id="IPR003779">
    <property type="entry name" value="CMD-like"/>
</dbReference>
<protein>
    <recommendedName>
        <fullName evidence="2">Carboxymuconolactone decarboxylase-like domain-containing protein</fullName>
    </recommendedName>
</protein>
<dbReference type="AlphaFoldDB" id="A0A8H7DRS9"/>
<dbReference type="InterPro" id="IPR029032">
    <property type="entry name" value="AhpD-like"/>
</dbReference>
<dbReference type="GO" id="GO:0051920">
    <property type="term" value="F:peroxiredoxin activity"/>
    <property type="evidence" value="ECO:0007669"/>
    <property type="project" value="InterPro"/>
</dbReference>
<comment type="caution">
    <text evidence="3">The sequence shown here is derived from an EMBL/GenBank/DDBJ whole genome shotgun (WGS) entry which is preliminary data.</text>
</comment>
<dbReference type="RefSeq" id="XP_036630701.1">
    <property type="nucleotide sequence ID" value="XM_036777081.1"/>
</dbReference>
<dbReference type="SUPFAM" id="SSF69118">
    <property type="entry name" value="AhpD-like"/>
    <property type="match status" value="1"/>
</dbReference>
<dbReference type="GeneID" id="59377368"/>
<accession>A0A8H7DRS9</accession>
<feature type="chain" id="PRO_5034263066" description="Carboxymuconolactone decarboxylase-like domain-containing protein" evidence="1">
    <location>
        <begin position="20"/>
        <end position="222"/>
    </location>
</feature>
<keyword evidence="1" id="KW-0732">Signal</keyword>
<gene>
    <name evidence="3" type="ORF">PC9H_007550</name>
</gene>
<evidence type="ECO:0000313" key="4">
    <source>
        <dbReference type="Proteomes" id="UP000623687"/>
    </source>
</evidence>
<proteinExistence type="predicted"/>
<organism evidence="3 4">
    <name type="scientific">Pleurotus ostreatus</name>
    <name type="common">Oyster mushroom</name>
    <name type="synonym">White-rot fungus</name>
    <dbReference type="NCBI Taxonomy" id="5322"/>
    <lineage>
        <taxon>Eukaryota</taxon>
        <taxon>Fungi</taxon>
        <taxon>Dikarya</taxon>
        <taxon>Basidiomycota</taxon>
        <taxon>Agaricomycotina</taxon>
        <taxon>Agaricomycetes</taxon>
        <taxon>Agaricomycetidae</taxon>
        <taxon>Agaricales</taxon>
        <taxon>Pleurotineae</taxon>
        <taxon>Pleurotaceae</taxon>
        <taxon>Pleurotus</taxon>
    </lineage>
</organism>
<name>A0A8H7DRS9_PLEOS</name>
<dbReference type="PANTHER" id="PTHR34846">
    <property type="entry name" value="4-CARBOXYMUCONOLACTONE DECARBOXYLASE FAMILY PROTEIN (AFU_ORTHOLOGUE AFUA_6G11590)"/>
    <property type="match status" value="1"/>
</dbReference>
<reference evidence="3" key="1">
    <citation type="submission" date="2019-07" db="EMBL/GenBank/DDBJ databases">
        <authorList>
            <person name="Palmer J.M."/>
        </authorList>
    </citation>
    <scope>NUCLEOTIDE SEQUENCE</scope>
    <source>
        <strain evidence="3">PC9</strain>
    </source>
</reference>
<dbReference type="OrthoDB" id="9998495at2759"/>
<dbReference type="Gene3D" id="1.20.1290.10">
    <property type="entry name" value="AhpD-like"/>
    <property type="match status" value="1"/>
</dbReference>
<evidence type="ECO:0000256" key="1">
    <source>
        <dbReference type="SAM" id="SignalP"/>
    </source>
</evidence>
<keyword evidence="4" id="KW-1185">Reference proteome</keyword>
<dbReference type="EMBL" id="JACETU010000005">
    <property type="protein sequence ID" value="KAF7428329.1"/>
    <property type="molecule type" value="Genomic_DNA"/>
</dbReference>
<dbReference type="Proteomes" id="UP000623687">
    <property type="component" value="Unassembled WGS sequence"/>
</dbReference>
<evidence type="ECO:0000259" key="2">
    <source>
        <dbReference type="Pfam" id="PF02627"/>
    </source>
</evidence>
<sequence length="222" mass="24428">MRFFKAVVVLSAVVVTASAAPLFPSNNFKLEKRDDDLPARIPYIFPAPGTDPLADAIRERHGTLLDLDGLLLNAPKLASGWNDLFGAIRDGNSLPGTMRELFILRTAVLNSAAYQWLQHESVGREEGLTTEQLRVIRFTPPFVQTKHTESILGPQLSAAMSYADWITKSVQVPDRVFKGLKQFLNDQQIVEATMTAGSYNLVSRFVVALDADAKMGAPVPFV</sequence>
<feature type="signal peptide" evidence="1">
    <location>
        <begin position="1"/>
        <end position="19"/>
    </location>
</feature>
<dbReference type="VEuPathDB" id="FungiDB:PC9H_007550"/>
<dbReference type="PANTHER" id="PTHR34846:SF11">
    <property type="entry name" value="4-CARBOXYMUCONOLACTONE DECARBOXYLASE FAMILY PROTEIN (AFU_ORTHOLOGUE AFUA_6G11590)"/>
    <property type="match status" value="1"/>
</dbReference>
<feature type="domain" description="Carboxymuconolactone decarboxylase-like" evidence="2">
    <location>
        <begin position="75"/>
        <end position="135"/>
    </location>
</feature>